<evidence type="ECO:0000256" key="1">
    <source>
        <dbReference type="SAM" id="Coils"/>
    </source>
</evidence>
<keyword evidence="2" id="KW-0472">Membrane</keyword>
<keyword evidence="1" id="KW-0175">Coiled coil</keyword>
<keyword evidence="4" id="KW-1185">Reference proteome</keyword>
<keyword evidence="3" id="KW-0969">Cilium</keyword>
<keyword evidence="3" id="KW-0966">Cell projection</keyword>
<keyword evidence="3" id="KW-0282">Flagellum</keyword>
<dbReference type="STRING" id="538381.GCA_001696535_01386"/>
<feature type="coiled-coil region" evidence="1">
    <location>
        <begin position="40"/>
        <end position="74"/>
    </location>
</feature>
<dbReference type="SUPFAM" id="SSF103088">
    <property type="entry name" value="OmpA-like"/>
    <property type="match status" value="1"/>
</dbReference>
<dbReference type="AlphaFoldDB" id="A0A285R685"/>
<accession>A0A285R685</accession>
<dbReference type="OrthoDB" id="559153at2"/>
<proteinExistence type="predicted"/>
<evidence type="ECO:0000313" key="4">
    <source>
        <dbReference type="Proteomes" id="UP000219331"/>
    </source>
</evidence>
<evidence type="ECO:0000256" key="2">
    <source>
        <dbReference type="SAM" id="Phobius"/>
    </source>
</evidence>
<dbReference type="EMBL" id="OBML01000001">
    <property type="protein sequence ID" value="SOB89626.1"/>
    <property type="molecule type" value="Genomic_DNA"/>
</dbReference>
<organism evidence="3 4">
    <name type="scientific">Stappia indica</name>
    <dbReference type="NCBI Taxonomy" id="538381"/>
    <lineage>
        <taxon>Bacteria</taxon>
        <taxon>Pseudomonadati</taxon>
        <taxon>Pseudomonadota</taxon>
        <taxon>Alphaproteobacteria</taxon>
        <taxon>Hyphomicrobiales</taxon>
        <taxon>Stappiaceae</taxon>
        <taxon>Stappia</taxon>
    </lineage>
</organism>
<keyword evidence="2" id="KW-1133">Transmembrane helix</keyword>
<sequence length="318" mass="35297">MSSAKLEHKGYNRGLILGLTMAESMILLVFCLLLVAAAIILAEREKRQAAEVQVAELREQLADIRRDRDDLGRRLALVANPSDRAAVEEEWRELVSAREARLQMDKQGIAVEELADLANARELLRAGGYDLESVDKLMERLAELQQQLQARAESGEQPHQWPPIISLSDADDYSFEIGSAELTPSFEQSLRGDITRTIAESLDEYNVDIVEVIGHTDEQRIARKESNFDQTVLDVLARRTAVDTIVPGDNAGLGLARAIAVANVLRSEPALSGMTVLPLSAGQLIMPGDRLTTGKAGDMRERRRIEIRIRRRDTPDTP</sequence>
<name>A0A285R685_9HYPH</name>
<keyword evidence="2" id="KW-0812">Transmembrane</keyword>
<dbReference type="Proteomes" id="UP000219331">
    <property type="component" value="Unassembled WGS sequence"/>
</dbReference>
<gene>
    <name evidence="3" type="ORF">SAMN05421512_101307</name>
</gene>
<dbReference type="RefSeq" id="WP_097173687.1">
    <property type="nucleotide sequence ID" value="NZ_OBML01000001.1"/>
</dbReference>
<feature type="transmembrane region" description="Helical" evidence="2">
    <location>
        <begin position="15"/>
        <end position="41"/>
    </location>
</feature>
<protein>
    <submittedName>
        <fullName evidence="3">Flagellar motor protein MotB</fullName>
    </submittedName>
</protein>
<dbReference type="InterPro" id="IPR036737">
    <property type="entry name" value="OmpA-like_sf"/>
</dbReference>
<evidence type="ECO:0000313" key="3">
    <source>
        <dbReference type="EMBL" id="SOB89626.1"/>
    </source>
</evidence>
<reference evidence="3 4" key="1">
    <citation type="submission" date="2017-08" db="EMBL/GenBank/DDBJ databases">
        <authorList>
            <person name="de Groot N.N."/>
        </authorList>
    </citation>
    <scope>NUCLEOTIDE SEQUENCE [LARGE SCALE GENOMIC DNA]</scope>
    <source>
        <strain evidence="3 4">USBA 352</strain>
    </source>
</reference>
<dbReference type="Gene3D" id="3.30.1330.60">
    <property type="entry name" value="OmpA-like domain"/>
    <property type="match status" value="1"/>
</dbReference>